<protein>
    <submittedName>
        <fullName evidence="1">Uncharacterized protein</fullName>
    </submittedName>
</protein>
<reference evidence="1" key="3">
    <citation type="submission" date="2025-09" db="UniProtKB">
        <authorList>
            <consortium name="Ensembl"/>
        </authorList>
    </citation>
    <scope>IDENTIFICATION</scope>
</reference>
<dbReference type="Bgee" id="ENSMFAG00000045993">
    <property type="expression patterns" value="Expressed in heart and 13 other cell types or tissues"/>
</dbReference>
<proteinExistence type="predicted"/>
<dbReference type="PANTHER" id="PTHR46254:SF6">
    <property type="entry name" value="HIGH MOBILITY GROUP AT-HOOK 2"/>
    <property type="match status" value="1"/>
</dbReference>
<evidence type="ECO:0000313" key="1">
    <source>
        <dbReference type="Ensembl" id="ENSMFAP00000039590.2"/>
    </source>
</evidence>
<accession>G7Q234</accession>
<dbReference type="GeneTree" id="ENSGT00940000161627"/>
<reference evidence="1" key="2">
    <citation type="submission" date="2025-08" db="UniProtKB">
        <authorList>
            <consortium name="Ensembl"/>
        </authorList>
    </citation>
    <scope>IDENTIFICATION</scope>
</reference>
<dbReference type="PANTHER" id="PTHR46254">
    <property type="entry name" value="PROTEIN GVQW1-RELATED"/>
    <property type="match status" value="1"/>
</dbReference>
<evidence type="ECO:0000313" key="2">
    <source>
        <dbReference type="Proteomes" id="UP000233100"/>
    </source>
</evidence>
<organism evidence="1 2">
    <name type="scientific">Macaca fascicularis</name>
    <name type="common">Crab-eating macaque</name>
    <name type="synonym">Cynomolgus monkey</name>
    <dbReference type="NCBI Taxonomy" id="9541"/>
    <lineage>
        <taxon>Eukaryota</taxon>
        <taxon>Metazoa</taxon>
        <taxon>Chordata</taxon>
        <taxon>Craniata</taxon>
        <taxon>Vertebrata</taxon>
        <taxon>Euteleostomi</taxon>
        <taxon>Mammalia</taxon>
        <taxon>Eutheria</taxon>
        <taxon>Euarchontoglires</taxon>
        <taxon>Primates</taxon>
        <taxon>Haplorrhini</taxon>
        <taxon>Catarrhini</taxon>
        <taxon>Cercopithecidae</taxon>
        <taxon>Cercopithecinae</taxon>
        <taxon>Macaca</taxon>
    </lineage>
</organism>
<name>G7Q234_MACFA</name>
<dbReference type="VEuPathDB" id="HostDB:ENSMFAG00000045993"/>
<dbReference type="AlphaFoldDB" id="G7Q234"/>
<sequence length="88" mass="10356">MLGERTHFQHHNFDAFFFLEMESHSVIQARVQWCDLSPPQPRPTGFKPFSCLSLPSSWDYRHAPPRLANFCVFSRWGFTMLVRLVLNS</sequence>
<dbReference type="Proteomes" id="UP000233100">
    <property type="component" value="Chromosome X"/>
</dbReference>
<dbReference type="STRING" id="9541.ENSMFAP00000039590"/>
<dbReference type="Ensembl" id="ENSMFAT00000013853.2">
    <property type="protein sequence ID" value="ENSMFAP00000039590.2"/>
    <property type="gene ID" value="ENSMFAG00000045993.2"/>
</dbReference>
<keyword evidence="2" id="KW-1185">Reference proteome</keyword>
<reference evidence="1 2" key="1">
    <citation type="submission" date="2013-03" db="EMBL/GenBank/DDBJ databases">
        <authorList>
            <person name="Warren W."/>
            <person name="Wilson R.K."/>
        </authorList>
    </citation>
    <scope>NUCLEOTIDE SEQUENCE</scope>
</reference>